<name>A0A0F9TQB3_9ZZZZ</name>
<feature type="region of interest" description="Disordered" evidence="1">
    <location>
        <begin position="1"/>
        <end position="27"/>
    </location>
</feature>
<dbReference type="AlphaFoldDB" id="A0A0F9TQB3"/>
<evidence type="ECO:0000256" key="1">
    <source>
        <dbReference type="SAM" id="MobiDB-lite"/>
    </source>
</evidence>
<feature type="region of interest" description="Disordered" evidence="1">
    <location>
        <begin position="336"/>
        <end position="398"/>
    </location>
</feature>
<feature type="compositionally biased region" description="Basic and acidic residues" evidence="1">
    <location>
        <begin position="336"/>
        <end position="376"/>
    </location>
</feature>
<gene>
    <name evidence="2" type="ORF">LCGC14_0317880</name>
</gene>
<proteinExistence type="predicted"/>
<comment type="caution">
    <text evidence="2">The sequence shown here is derived from an EMBL/GenBank/DDBJ whole genome shotgun (WGS) entry which is preliminary data.</text>
</comment>
<sequence length="398" mass="46090">MDLVPPDDVSGPPSIIKDGGPAVEHPKEPNFVTLKQFAERANMNISTVRNYVRNGRIESKQHPHFDHPYRVIPTRVLHRAQMTRIGLHVPYHGREYPHQFYLYYCLASYGNRRDLLTDDLKLYGFEVPRELELVAMEEAIFTTAPKLIRRRRDAGVRYNTLVEFEDWMEHLGFQELYEDPIGFLPPGLLNSKRIRFLLEIMASAGMKPHVMSENIFNITDMHVEPRVIRNYLMMFFYIRAMEEVDWLDYLADVRGANPQEAKIRADCCDSKVELYKYLGLTGDLSFREEVEKCFWMATALYQDWASSNDFIKQAASPTHARVMMQVLHGMNQLMEKEEERSKKLEDRRKASGAGDLKDNTKEKSEEDNDPIFREEVESGNINNSGEEDDDGQASIPSA</sequence>
<dbReference type="EMBL" id="LAZR01000213">
    <property type="protein sequence ID" value="KKN81529.1"/>
    <property type="molecule type" value="Genomic_DNA"/>
</dbReference>
<protein>
    <submittedName>
        <fullName evidence="2">Uncharacterized protein</fullName>
    </submittedName>
</protein>
<evidence type="ECO:0000313" key="2">
    <source>
        <dbReference type="EMBL" id="KKN81529.1"/>
    </source>
</evidence>
<reference evidence="2" key="1">
    <citation type="journal article" date="2015" name="Nature">
        <title>Complex archaea that bridge the gap between prokaryotes and eukaryotes.</title>
        <authorList>
            <person name="Spang A."/>
            <person name="Saw J.H."/>
            <person name="Jorgensen S.L."/>
            <person name="Zaremba-Niedzwiedzka K."/>
            <person name="Martijn J."/>
            <person name="Lind A.E."/>
            <person name="van Eijk R."/>
            <person name="Schleper C."/>
            <person name="Guy L."/>
            <person name="Ettema T.J."/>
        </authorList>
    </citation>
    <scope>NUCLEOTIDE SEQUENCE</scope>
</reference>
<organism evidence="2">
    <name type="scientific">marine sediment metagenome</name>
    <dbReference type="NCBI Taxonomy" id="412755"/>
    <lineage>
        <taxon>unclassified sequences</taxon>
        <taxon>metagenomes</taxon>
        <taxon>ecological metagenomes</taxon>
    </lineage>
</organism>
<accession>A0A0F9TQB3</accession>